<evidence type="ECO:0000256" key="1">
    <source>
        <dbReference type="SAM" id="Phobius"/>
    </source>
</evidence>
<name>A0ABU7VCR5_9BACI</name>
<accession>A0ABU7VCR5</accession>
<reference evidence="2 3" key="1">
    <citation type="submission" date="2024-01" db="EMBL/GenBank/DDBJ databases">
        <title>Survival strategy associated with biotechnological potential of Virgibacillus dokdonensis T4.6 isolated from salt-fermented shrimp paste.</title>
        <authorList>
            <person name="Doan T.V."/>
            <person name="Quach N.T."/>
            <person name="Phi Q.-T."/>
        </authorList>
    </citation>
    <scope>NUCLEOTIDE SEQUENCE [LARGE SCALE GENOMIC DNA]</scope>
    <source>
        <strain evidence="2 3">T4.6</strain>
    </source>
</reference>
<organism evidence="2 3">
    <name type="scientific">Virgibacillus dokdonensis</name>
    <dbReference type="NCBI Taxonomy" id="302167"/>
    <lineage>
        <taxon>Bacteria</taxon>
        <taxon>Bacillati</taxon>
        <taxon>Bacillota</taxon>
        <taxon>Bacilli</taxon>
        <taxon>Bacillales</taxon>
        <taxon>Bacillaceae</taxon>
        <taxon>Virgibacillus</taxon>
    </lineage>
</organism>
<proteinExistence type="predicted"/>
<sequence length="52" mass="5968">MILKWKLPMSMGLTDEIFAVTAMYPKKASIKHGVYFYGAIFLTAFFSWVIGF</sequence>
<dbReference type="EMBL" id="JAZHPM010000004">
    <property type="protein sequence ID" value="MEF2290952.1"/>
    <property type="molecule type" value="Genomic_DNA"/>
</dbReference>
<dbReference type="RefSeq" id="WP_331804828.1">
    <property type="nucleotide sequence ID" value="NZ_CP018622.1"/>
</dbReference>
<keyword evidence="1" id="KW-0472">Membrane</keyword>
<keyword evidence="1" id="KW-1133">Transmembrane helix</keyword>
<evidence type="ECO:0000313" key="2">
    <source>
        <dbReference type="EMBL" id="MEF2290952.1"/>
    </source>
</evidence>
<comment type="caution">
    <text evidence="2">The sequence shown here is derived from an EMBL/GenBank/DDBJ whole genome shotgun (WGS) entry which is preliminary data.</text>
</comment>
<feature type="transmembrane region" description="Helical" evidence="1">
    <location>
        <begin position="34"/>
        <end position="51"/>
    </location>
</feature>
<protein>
    <submittedName>
        <fullName evidence="2">Uncharacterized protein</fullName>
    </submittedName>
</protein>
<evidence type="ECO:0000313" key="3">
    <source>
        <dbReference type="Proteomes" id="UP001356080"/>
    </source>
</evidence>
<keyword evidence="1" id="KW-0812">Transmembrane</keyword>
<dbReference type="Proteomes" id="UP001356080">
    <property type="component" value="Unassembled WGS sequence"/>
</dbReference>
<keyword evidence="3" id="KW-1185">Reference proteome</keyword>
<gene>
    <name evidence="2" type="ORF">V2W34_02860</name>
</gene>